<feature type="chain" id="PRO_5026064954" evidence="1">
    <location>
        <begin position="23"/>
        <end position="231"/>
    </location>
</feature>
<keyword evidence="4" id="KW-1185">Reference proteome</keyword>
<evidence type="ECO:0000313" key="4">
    <source>
        <dbReference type="Proteomes" id="UP000439522"/>
    </source>
</evidence>
<dbReference type="Proteomes" id="UP000439522">
    <property type="component" value="Unassembled WGS sequence"/>
</dbReference>
<feature type="signal peptide" evidence="1">
    <location>
        <begin position="1"/>
        <end position="22"/>
    </location>
</feature>
<proteinExistence type="predicted"/>
<comment type="caution">
    <text evidence="3">The sequence shown here is derived from an EMBL/GenBank/DDBJ whole genome shotgun (WGS) entry which is preliminary data.</text>
</comment>
<dbReference type="AlphaFoldDB" id="A0A6I4TGU3"/>
<dbReference type="PANTHER" id="PTHR12302:SF26">
    <property type="entry name" value="BLR1266 PROTEIN"/>
    <property type="match status" value="1"/>
</dbReference>
<dbReference type="SUPFAM" id="SSF50199">
    <property type="entry name" value="Staphylococcal nuclease"/>
    <property type="match status" value="1"/>
</dbReference>
<dbReference type="Gene3D" id="2.40.50.90">
    <property type="match status" value="1"/>
</dbReference>
<dbReference type="InterPro" id="IPR035437">
    <property type="entry name" value="SNase_OB-fold_sf"/>
</dbReference>
<dbReference type="PANTHER" id="PTHR12302">
    <property type="entry name" value="EBNA2 BINDING PROTEIN P100"/>
    <property type="match status" value="1"/>
</dbReference>
<protein>
    <submittedName>
        <fullName evidence="3">Thermonuclease family protein</fullName>
    </submittedName>
</protein>
<accession>A0A6I4TGU3</accession>
<dbReference type="EMBL" id="WTZA01000002">
    <property type="protein sequence ID" value="MXO75758.1"/>
    <property type="molecule type" value="Genomic_DNA"/>
</dbReference>
<feature type="domain" description="TNase-like" evidence="2">
    <location>
        <begin position="27"/>
        <end position="142"/>
    </location>
</feature>
<organism evidence="3 4">
    <name type="scientific">Tsuneonella aeria</name>
    <dbReference type="NCBI Taxonomy" id="1837929"/>
    <lineage>
        <taxon>Bacteria</taxon>
        <taxon>Pseudomonadati</taxon>
        <taxon>Pseudomonadota</taxon>
        <taxon>Alphaproteobacteria</taxon>
        <taxon>Sphingomonadales</taxon>
        <taxon>Erythrobacteraceae</taxon>
        <taxon>Tsuneonella</taxon>
    </lineage>
</organism>
<dbReference type="PROSITE" id="PS50830">
    <property type="entry name" value="TNASE_3"/>
    <property type="match status" value="1"/>
</dbReference>
<dbReference type="SMART" id="SM00318">
    <property type="entry name" value="SNc"/>
    <property type="match status" value="1"/>
</dbReference>
<dbReference type="RefSeq" id="WP_160611644.1">
    <property type="nucleotide sequence ID" value="NZ_WTZA01000002.1"/>
</dbReference>
<evidence type="ECO:0000259" key="2">
    <source>
        <dbReference type="PROSITE" id="PS50830"/>
    </source>
</evidence>
<evidence type="ECO:0000256" key="1">
    <source>
        <dbReference type="SAM" id="SignalP"/>
    </source>
</evidence>
<name>A0A6I4TGU3_9SPHN</name>
<reference evidence="3 4" key="1">
    <citation type="submission" date="2019-12" db="EMBL/GenBank/DDBJ databases">
        <title>Genomic-based taxomic classification of the family Erythrobacteraceae.</title>
        <authorList>
            <person name="Xu L."/>
        </authorList>
    </citation>
    <scope>NUCLEOTIDE SEQUENCE [LARGE SCALE GENOMIC DNA]</scope>
    <source>
        <strain evidence="3 4">100921-2</strain>
    </source>
</reference>
<dbReference type="InterPro" id="IPR016071">
    <property type="entry name" value="Staphylococal_nuclease_OB-fold"/>
</dbReference>
<dbReference type="OrthoDB" id="9805504at2"/>
<dbReference type="Pfam" id="PF00565">
    <property type="entry name" value="SNase"/>
    <property type="match status" value="1"/>
</dbReference>
<gene>
    <name evidence="3" type="ORF">GRI40_11075</name>
</gene>
<evidence type="ECO:0000313" key="3">
    <source>
        <dbReference type="EMBL" id="MXO75758.1"/>
    </source>
</evidence>
<keyword evidence="1" id="KW-0732">Signal</keyword>
<sequence>MTRAPFLLLLATVLAATGPAPVTGTAQVVDGDTLRIGDTKVRLFGIDAPEISQQCTRQGASWACGEASARQLRSLVEGQQVACLVRGLDNYGRSVAVCSARAMELNRTMVAAGWAVAFRNYSSDYVADEVRAKAGRAGIWSSSFVLPQDYRLTVASTAQVAPVVGVQSRSSRVAQAPPVMGRCAIKGNRNRKGQWIYHVPGMPYYEATRAEEIFCSEAQAQAAGYRRALVR</sequence>